<dbReference type="GO" id="GO:0031201">
    <property type="term" value="C:SNARE complex"/>
    <property type="evidence" value="ECO:0007669"/>
    <property type="project" value="TreeGrafter"/>
</dbReference>
<dbReference type="OrthoDB" id="10255013at2759"/>
<feature type="domain" description="T-SNARE coiled-coil homology" evidence="7">
    <location>
        <begin position="207"/>
        <end position="269"/>
    </location>
</feature>
<dbReference type="Pfam" id="PF05739">
    <property type="entry name" value="SNARE"/>
    <property type="match status" value="1"/>
</dbReference>
<sequence>MSNPYGEQNPYAQDQQQQYGQHDNYAHENYEMQSYNNNSDPSAVLSQQDFLHRVQDLRNQIDSFTSDLTTISQLHQRVLNSASGHDQHGQQLDQLLAQTQLRVASIKDGIKALEHDLARTTGGARGVKTTQLDTLRSSFRRELDTFRSLESDYRARYREQIARQYRIINPDADEHEVQQATEADWGNEGVFQAALRTNRTGQASSVLGNVRARHGELQRIEQTLIELAAIYQDLATVVEQQDVHVQAAEANAVGTVENLEKGTGQVEVGIKHARNRRKLFWWLMLVIFLIIAVIAIAVSVKICVVDDNCKSK</sequence>
<dbReference type="InterPro" id="IPR006011">
    <property type="entry name" value="Syntaxin_N"/>
</dbReference>
<evidence type="ECO:0000256" key="1">
    <source>
        <dbReference type="ARBA" id="ARBA00004211"/>
    </source>
</evidence>
<dbReference type="PANTHER" id="PTHR19957:SF307">
    <property type="entry name" value="PROTEIN SSO1-RELATED"/>
    <property type="match status" value="1"/>
</dbReference>
<name>A0A9P7ZL41_9HYPO</name>
<dbReference type="GO" id="GO:0006887">
    <property type="term" value="P:exocytosis"/>
    <property type="evidence" value="ECO:0007669"/>
    <property type="project" value="TreeGrafter"/>
</dbReference>
<dbReference type="GO" id="GO:0048278">
    <property type="term" value="P:vesicle docking"/>
    <property type="evidence" value="ECO:0007669"/>
    <property type="project" value="TreeGrafter"/>
</dbReference>
<dbReference type="GeneID" id="70294532"/>
<dbReference type="RefSeq" id="XP_046117397.1">
    <property type="nucleotide sequence ID" value="XM_046263629.1"/>
</dbReference>
<comment type="similarity">
    <text evidence="2">Belongs to the syntaxin family.</text>
</comment>
<dbReference type="PROSITE" id="PS50192">
    <property type="entry name" value="T_SNARE"/>
    <property type="match status" value="1"/>
</dbReference>
<evidence type="ECO:0000256" key="4">
    <source>
        <dbReference type="ARBA" id="ARBA00022989"/>
    </source>
</evidence>
<evidence type="ECO:0000313" key="8">
    <source>
        <dbReference type="EMBL" id="KAG9253473.1"/>
    </source>
</evidence>
<organism evidence="8 9">
    <name type="scientific">Emericellopsis atlantica</name>
    <dbReference type="NCBI Taxonomy" id="2614577"/>
    <lineage>
        <taxon>Eukaryota</taxon>
        <taxon>Fungi</taxon>
        <taxon>Dikarya</taxon>
        <taxon>Ascomycota</taxon>
        <taxon>Pezizomycotina</taxon>
        <taxon>Sordariomycetes</taxon>
        <taxon>Hypocreomycetidae</taxon>
        <taxon>Hypocreales</taxon>
        <taxon>Bionectriaceae</taxon>
        <taxon>Emericellopsis</taxon>
    </lineage>
</organism>
<keyword evidence="3 6" id="KW-0812">Transmembrane</keyword>
<evidence type="ECO:0000259" key="7">
    <source>
        <dbReference type="PROSITE" id="PS50192"/>
    </source>
</evidence>
<comment type="caution">
    <text evidence="8">The sequence shown here is derived from an EMBL/GenBank/DDBJ whole genome shotgun (WGS) entry which is preliminary data.</text>
</comment>
<dbReference type="PANTHER" id="PTHR19957">
    <property type="entry name" value="SYNTAXIN"/>
    <property type="match status" value="1"/>
</dbReference>
<reference evidence="8" key="1">
    <citation type="journal article" date="2021" name="IMA Fungus">
        <title>Genomic characterization of three marine fungi, including Emericellopsis atlantica sp. nov. with signatures of a generalist lifestyle and marine biomass degradation.</title>
        <authorList>
            <person name="Hagestad O.C."/>
            <person name="Hou L."/>
            <person name="Andersen J.H."/>
            <person name="Hansen E.H."/>
            <person name="Altermark B."/>
            <person name="Li C."/>
            <person name="Kuhnert E."/>
            <person name="Cox R.J."/>
            <person name="Crous P.W."/>
            <person name="Spatafora J.W."/>
            <person name="Lail K."/>
            <person name="Amirebrahimi M."/>
            <person name="Lipzen A."/>
            <person name="Pangilinan J."/>
            <person name="Andreopoulos W."/>
            <person name="Hayes R.D."/>
            <person name="Ng V."/>
            <person name="Grigoriev I.V."/>
            <person name="Jackson S.A."/>
            <person name="Sutton T.D.S."/>
            <person name="Dobson A.D.W."/>
            <person name="Rama T."/>
        </authorList>
    </citation>
    <scope>NUCLEOTIDE SEQUENCE</scope>
    <source>
        <strain evidence="8">TS7</strain>
    </source>
</reference>
<keyword evidence="9" id="KW-1185">Reference proteome</keyword>
<dbReference type="Proteomes" id="UP000887229">
    <property type="component" value="Unassembled WGS sequence"/>
</dbReference>
<dbReference type="GO" id="GO:0005484">
    <property type="term" value="F:SNAP receptor activity"/>
    <property type="evidence" value="ECO:0007669"/>
    <property type="project" value="TreeGrafter"/>
</dbReference>
<dbReference type="SMART" id="SM00503">
    <property type="entry name" value="SynN"/>
    <property type="match status" value="1"/>
</dbReference>
<dbReference type="GO" id="GO:0005886">
    <property type="term" value="C:plasma membrane"/>
    <property type="evidence" value="ECO:0007669"/>
    <property type="project" value="TreeGrafter"/>
</dbReference>
<dbReference type="GO" id="GO:0006906">
    <property type="term" value="P:vesicle fusion"/>
    <property type="evidence" value="ECO:0007669"/>
    <property type="project" value="TreeGrafter"/>
</dbReference>
<dbReference type="GO" id="GO:0000149">
    <property type="term" value="F:SNARE binding"/>
    <property type="evidence" value="ECO:0007669"/>
    <property type="project" value="TreeGrafter"/>
</dbReference>
<comment type="subcellular location">
    <subcellularLocation>
        <location evidence="1">Membrane</location>
        <topology evidence="1">Single-pass type IV membrane protein</topology>
    </subcellularLocation>
</comment>
<evidence type="ECO:0000256" key="6">
    <source>
        <dbReference type="SAM" id="Phobius"/>
    </source>
</evidence>
<evidence type="ECO:0000256" key="5">
    <source>
        <dbReference type="ARBA" id="ARBA00023136"/>
    </source>
</evidence>
<feature type="transmembrane region" description="Helical" evidence="6">
    <location>
        <begin position="279"/>
        <end position="300"/>
    </location>
</feature>
<gene>
    <name evidence="8" type="ORF">F5Z01DRAFT_657289</name>
</gene>
<dbReference type="Pfam" id="PF00804">
    <property type="entry name" value="Syntaxin"/>
    <property type="match status" value="1"/>
</dbReference>
<accession>A0A9P7ZL41</accession>
<dbReference type="AlphaFoldDB" id="A0A9P7ZL41"/>
<dbReference type="Gene3D" id="1.20.58.70">
    <property type="match status" value="1"/>
</dbReference>
<evidence type="ECO:0000313" key="9">
    <source>
        <dbReference type="Proteomes" id="UP000887229"/>
    </source>
</evidence>
<proteinExistence type="inferred from homology"/>
<dbReference type="InterPro" id="IPR000727">
    <property type="entry name" value="T_SNARE_dom"/>
</dbReference>
<keyword evidence="5 6" id="KW-0472">Membrane</keyword>
<dbReference type="SUPFAM" id="SSF47661">
    <property type="entry name" value="t-snare proteins"/>
    <property type="match status" value="1"/>
</dbReference>
<evidence type="ECO:0000256" key="2">
    <source>
        <dbReference type="ARBA" id="ARBA00009063"/>
    </source>
</evidence>
<dbReference type="InterPro" id="IPR045242">
    <property type="entry name" value="Syntaxin"/>
</dbReference>
<dbReference type="CDD" id="cd15849">
    <property type="entry name" value="SNARE_Sso1"/>
    <property type="match status" value="1"/>
</dbReference>
<dbReference type="EMBL" id="MU251257">
    <property type="protein sequence ID" value="KAG9253473.1"/>
    <property type="molecule type" value="Genomic_DNA"/>
</dbReference>
<dbReference type="InterPro" id="IPR010989">
    <property type="entry name" value="SNARE"/>
</dbReference>
<keyword evidence="4 6" id="KW-1133">Transmembrane helix</keyword>
<evidence type="ECO:0000256" key="3">
    <source>
        <dbReference type="ARBA" id="ARBA00022692"/>
    </source>
</evidence>
<dbReference type="GO" id="GO:0006886">
    <property type="term" value="P:intracellular protein transport"/>
    <property type="evidence" value="ECO:0007669"/>
    <property type="project" value="TreeGrafter"/>
</dbReference>
<dbReference type="GO" id="GO:0012505">
    <property type="term" value="C:endomembrane system"/>
    <property type="evidence" value="ECO:0007669"/>
    <property type="project" value="TreeGrafter"/>
</dbReference>
<protein>
    <submittedName>
        <fullName evidence="8">t-SNARE</fullName>
    </submittedName>
</protein>